<reference evidence="1 2" key="1">
    <citation type="submission" date="2015-10" db="EMBL/GenBank/DDBJ databases">
        <title>Complete Genome Sequence of the Pseudomonas phage YMC11/02/R656_PAE_BP.</title>
        <authorList>
            <person name="Jeon J."/>
            <person name="Yong D."/>
            <person name="Lee K."/>
        </authorList>
    </citation>
    <scope>NUCLEOTIDE SEQUENCE [LARGE SCALE GENOMIC DNA]</scope>
</reference>
<dbReference type="KEGG" id="vg:26516103"/>
<dbReference type="Proteomes" id="UP000201818">
    <property type="component" value="Segment"/>
</dbReference>
<evidence type="ECO:0000313" key="2">
    <source>
        <dbReference type="Proteomes" id="UP000201818"/>
    </source>
</evidence>
<sequence>MKLDKLDVVVELPQPGSAEFERLVSEATISPVDVTGLCLPKELTDELERKADLLERRLSRMEAALGLEPIL</sequence>
<protein>
    <submittedName>
        <fullName evidence="1">Uncharacterized protein</fullName>
    </submittedName>
</protein>
<proteinExistence type="predicted"/>
<dbReference type="RefSeq" id="YP_009187447.1">
    <property type="nucleotide sequence ID" value="NC_028657.1"/>
</dbReference>
<gene>
    <name evidence="1" type="ORF">BPPAER656_00500</name>
</gene>
<name>A0A0S2SY73_9CAUD</name>
<keyword evidence="2" id="KW-1185">Reference proteome</keyword>
<accession>A0A0S2SY73</accession>
<dbReference type="GeneID" id="26516103"/>
<organism evidence="1 2">
    <name type="scientific">Pseudomonas phage YMC11/02/R656</name>
    <dbReference type="NCBI Taxonomy" id="1755689"/>
    <lineage>
        <taxon>Viruses</taxon>
        <taxon>Duplodnaviria</taxon>
        <taxon>Heunggongvirae</taxon>
        <taxon>Uroviricota</taxon>
        <taxon>Caudoviricetes</taxon>
        <taxon>Bugaksanvirus</taxon>
        <taxon>Bugaksanvirus R656</taxon>
    </lineage>
</organism>
<dbReference type="EMBL" id="KT968831">
    <property type="protein sequence ID" value="ALP47871.1"/>
    <property type="molecule type" value="Genomic_DNA"/>
</dbReference>
<evidence type="ECO:0000313" key="1">
    <source>
        <dbReference type="EMBL" id="ALP47871.1"/>
    </source>
</evidence>